<feature type="domain" description="Protein SirB1 N-terminal" evidence="1">
    <location>
        <begin position="219"/>
        <end position="323"/>
    </location>
</feature>
<dbReference type="SUPFAM" id="SSF81383">
    <property type="entry name" value="F-box domain"/>
    <property type="match status" value="1"/>
</dbReference>
<dbReference type="Proteomes" id="UP001230188">
    <property type="component" value="Unassembled WGS sequence"/>
</dbReference>
<sequence length="451" mass="49149">MLEVTLQKAVDIGGARVRCVASGTCRDWRRQVGSEVAWRREYERRWWHRVEVEGWCAAYGSRMRAEQRVLEVLGSIAESPVIADPDGDPVARRQAAASLESVVAYSAEDVREILVVAGAAAASNFCLGQLVGTSRFRKPPVRSLSELRRFVSEASPDAARKLTRPIDARVVAAYVDAALATAMRAHAATVWTSSAASLEDGLLAVGAGLRVFFDTAGVLAELSRLGAIARASKIDDDDGVLGAVERVFVDEGFEGNTKDYYALANSLLDRVLDRRLGIPVSLAAVFVAVAERAGLDKGRLRPVNAPGHFLLEYDDEVFVDVFPPPDGYRRVQRLSRADVLAFVGHHNGLAPAAMAQVAPIVFRRPDNPDVWRRVLRNLFHVCERRNDAHTLYVALSLHAELDRSHGAQVDPHILTSRARAAHALRIHETILLPATIAADVRAMGAASSSSY</sequence>
<proteinExistence type="predicted"/>
<dbReference type="InterPro" id="IPR036047">
    <property type="entry name" value="F-box-like_dom_sf"/>
</dbReference>
<dbReference type="AlphaFoldDB" id="A0AAD7UKD4"/>
<protein>
    <recommendedName>
        <fullName evidence="1">Protein SirB1 N-terminal domain-containing protein</fullName>
    </recommendedName>
</protein>
<reference evidence="2" key="1">
    <citation type="submission" date="2023-01" db="EMBL/GenBank/DDBJ databases">
        <title>Metagenome sequencing of chrysophaentin producing Chrysophaeum taylorii.</title>
        <authorList>
            <person name="Davison J."/>
            <person name="Bewley C."/>
        </authorList>
    </citation>
    <scope>NUCLEOTIDE SEQUENCE</scope>
    <source>
        <strain evidence="2">NIES-1699</strain>
    </source>
</reference>
<keyword evidence="3" id="KW-1185">Reference proteome</keyword>
<organism evidence="2 3">
    <name type="scientific">Chrysophaeum taylorii</name>
    <dbReference type="NCBI Taxonomy" id="2483200"/>
    <lineage>
        <taxon>Eukaryota</taxon>
        <taxon>Sar</taxon>
        <taxon>Stramenopiles</taxon>
        <taxon>Ochrophyta</taxon>
        <taxon>Pelagophyceae</taxon>
        <taxon>Pelagomonadales</taxon>
        <taxon>Pelagomonadaceae</taxon>
        <taxon>Chrysophaeum</taxon>
    </lineage>
</organism>
<gene>
    <name evidence="2" type="ORF">CTAYLR_003855</name>
</gene>
<dbReference type="PANTHER" id="PTHR31350">
    <property type="entry name" value="SI:DKEY-261L7.2"/>
    <property type="match status" value="1"/>
</dbReference>
<evidence type="ECO:0000313" key="2">
    <source>
        <dbReference type="EMBL" id="KAJ8610360.1"/>
    </source>
</evidence>
<comment type="caution">
    <text evidence="2">The sequence shown here is derived from an EMBL/GenBank/DDBJ whole genome shotgun (WGS) entry which is preliminary data.</text>
</comment>
<accession>A0AAD7UKD4</accession>
<dbReference type="InterPro" id="IPR032698">
    <property type="entry name" value="SirB1_N"/>
</dbReference>
<evidence type="ECO:0000259" key="1">
    <source>
        <dbReference type="Pfam" id="PF13369"/>
    </source>
</evidence>
<name>A0AAD7UKD4_9STRA</name>
<dbReference type="EMBL" id="JAQMWT010000109">
    <property type="protein sequence ID" value="KAJ8610360.1"/>
    <property type="molecule type" value="Genomic_DNA"/>
</dbReference>
<evidence type="ECO:0000313" key="3">
    <source>
        <dbReference type="Proteomes" id="UP001230188"/>
    </source>
</evidence>
<dbReference type="PANTHER" id="PTHR31350:SF27">
    <property type="entry name" value="HEMIMETHYLATED DNA-BINDING DOMAIN-CONTAINING PROTEIN"/>
    <property type="match status" value="1"/>
</dbReference>
<dbReference type="Pfam" id="PF13369">
    <property type="entry name" value="Transglut_core2"/>
    <property type="match status" value="1"/>
</dbReference>